<keyword evidence="4" id="KW-0808">Transferase</keyword>
<evidence type="ECO:0000256" key="2">
    <source>
        <dbReference type="ARBA" id="ARBA00012438"/>
    </source>
</evidence>
<evidence type="ECO:0000256" key="1">
    <source>
        <dbReference type="ARBA" id="ARBA00000085"/>
    </source>
</evidence>
<dbReference type="EC" id="2.7.13.3" evidence="2"/>
<keyword evidence="12" id="KW-1185">Reference proteome</keyword>
<gene>
    <name evidence="11" type="ORF">KUA55_08680</name>
</gene>
<keyword evidence="8" id="KW-0902">Two-component regulatory system</keyword>
<dbReference type="Pfam" id="PF07730">
    <property type="entry name" value="HisKA_3"/>
    <property type="match status" value="1"/>
</dbReference>
<dbReference type="InterPro" id="IPR050482">
    <property type="entry name" value="Sensor_HK_TwoCompSys"/>
</dbReference>
<dbReference type="GO" id="GO:0016301">
    <property type="term" value="F:kinase activity"/>
    <property type="evidence" value="ECO:0007669"/>
    <property type="project" value="UniProtKB-KW"/>
</dbReference>
<keyword evidence="9" id="KW-1133">Transmembrane helix</keyword>
<evidence type="ECO:0000259" key="10">
    <source>
        <dbReference type="Pfam" id="PF07730"/>
    </source>
</evidence>
<dbReference type="Proteomes" id="UP000774130">
    <property type="component" value="Unassembled WGS sequence"/>
</dbReference>
<organism evidence="11 12">
    <name type="scientific">Enterococcus alishanensis</name>
    <dbReference type="NCBI Taxonomy" id="1303817"/>
    <lineage>
        <taxon>Bacteria</taxon>
        <taxon>Bacillati</taxon>
        <taxon>Bacillota</taxon>
        <taxon>Bacilli</taxon>
        <taxon>Lactobacillales</taxon>
        <taxon>Enterococcaceae</taxon>
        <taxon>Enterococcus</taxon>
    </lineage>
</organism>
<evidence type="ECO:0000256" key="7">
    <source>
        <dbReference type="ARBA" id="ARBA00022840"/>
    </source>
</evidence>
<keyword evidence="5" id="KW-0547">Nucleotide-binding</keyword>
<feature type="transmembrane region" description="Helical" evidence="9">
    <location>
        <begin position="88"/>
        <end position="103"/>
    </location>
</feature>
<dbReference type="PANTHER" id="PTHR24421:SF10">
    <property type="entry name" value="NITRATE_NITRITE SENSOR PROTEIN NARQ"/>
    <property type="match status" value="1"/>
</dbReference>
<dbReference type="RefSeq" id="WP_218325807.1">
    <property type="nucleotide sequence ID" value="NZ_JAHUZB010000003.1"/>
</dbReference>
<dbReference type="CDD" id="cd16917">
    <property type="entry name" value="HATPase_UhpB-NarQ-NarX-like"/>
    <property type="match status" value="1"/>
</dbReference>
<evidence type="ECO:0000313" key="12">
    <source>
        <dbReference type="Proteomes" id="UP000774130"/>
    </source>
</evidence>
<evidence type="ECO:0000256" key="3">
    <source>
        <dbReference type="ARBA" id="ARBA00022553"/>
    </source>
</evidence>
<keyword evidence="7" id="KW-0067">ATP-binding</keyword>
<sequence>MTKYTYWLEYLWLFIIGSILLFADQFQPENIWYLLIAILLVAPARLMTNKISNWYSFVFIFIAVIMSWKFSFFLPATLRIVWCERKKYDWLMPLCSGILILVVPMPWETRGLLFCLIVLTLYLSLRERNFLQLSRELLQLKDDSWEKQELLRQKNEELIDSRETFLDLEIAEERNRIARDIHDNVGHLLSSAIIQLGAIKAINNNQVITELLNKLEETIHTGMNSVRKSVHDLHADSLNLEKSVDLLLADFNFCTVDIIGKVPSSLEQTEEKVILTVIKEALSNVMKHSQATQVQLVFDELPAFYRLKILDNGKIGRPNLALNDGIGLTSMRQRIERINGQLHIKASDRGFQINIILPKHSDSRTLKKT</sequence>
<feature type="transmembrane region" description="Helical" evidence="9">
    <location>
        <begin position="6"/>
        <end position="23"/>
    </location>
</feature>
<name>A0ABS6TCZ4_9ENTE</name>
<evidence type="ECO:0000256" key="4">
    <source>
        <dbReference type="ARBA" id="ARBA00022679"/>
    </source>
</evidence>
<evidence type="ECO:0000256" key="5">
    <source>
        <dbReference type="ARBA" id="ARBA00022741"/>
    </source>
</evidence>
<dbReference type="InterPro" id="IPR011712">
    <property type="entry name" value="Sig_transdc_His_kin_sub3_dim/P"/>
</dbReference>
<keyword evidence="6 11" id="KW-0418">Kinase</keyword>
<evidence type="ECO:0000313" key="11">
    <source>
        <dbReference type="EMBL" id="MBV7390752.1"/>
    </source>
</evidence>
<comment type="catalytic activity">
    <reaction evidence="1">
        <text>ATP + protein L-histidine = ADP + protein N-phospho-L-histidine.</text>
        <dbReference type="EC" id="2.7.13.3"/>
    </reaction>
</comment>
<reference evidence="11 12" key="1">
    <citation type="submission" date="2021-06" db="EMBL/GenBank/DDBJ databases">
        <title>Enterococcus alishanensis sp. nov., a novel lactic acid bacterium isolated from fresh coffee beans.</title>
        <authorList>
            <person name="Chen Y.-S."/>
        </authorList>
    </citation>
    <scope>NUCLEOTIDE SEQUENCE [LARGE SCALE GENOMIC DNA]</scope>
    <source>
        <strain evidence="11 12">ALS3</strain>
    </source>
</reference>
<evidence type="ECO:0000256" key="6">
    <source>
        <dbReference type="ARBA" id="ARBA00022777"/>
    </source>
</evidence>
<dbReference type="PANTHER" id="PTHR24421">
    <property type="entry name" value="NITRATE/NITRITE SENSOR PROTEIN NARX-RELATED"/>
    <property type="match status" value="1"/>
</dbReference>
<accession>A0ABS6TCZ4</accession>
<keyword evidence="9" id="KW-0472">Membrane</keyword>
<keyword evidence="3" id="KW-0597">Phosphoprotein</keyword>
<dbReference type="EMBL" id="JAHUZB010000003">
    <property type="protein sequence ID" value="MBV7390752.1"/>
    <property type="molecule type" value="Genomic_DNA"/>
</dbReference>
<proteinExistence type="predicted"/>
<evidence type="ECO:0000256" key="9">
    <source>
        <dbReference type="SAM" id="Phobius"/>
    </source>
</evidence>
<feature type="transmembrane region" description="Helical" evidence="9">
    <location>
        <begin position="54"/>
        <end position="76"/>
    </location>
</feature>
<evidence type="ECO:0000256" key="8">
    <source>
        <dbReference type="ARBA" id="ARBA00023012"/>
    </source>
</evidence>
<feature type="domain" description="Signal transduction histidine kinase subgroup 3 dimerisation and phosphoacceptor" evidence="10">
    <location>
        <begin position="173"/>
        <end position="237"/>
    </location>
</feature>
<keyword evidence="9" id="KW-0812">Transmembrane</keyword>
<protein>
    <recommendedName>
        <fullName evidence="2">histidine kinase</fullName>
        <ecNumber evidence="2">2.7.13.3</ecNumber>
    </recommendedName>
</protein>
<feature type="transmembrane region" description="Helical" evidence="9">
    <location>
        <begin position="30"/>
        <end position="48"/>
    </location>
</feature>
<comment type="caution">
    <text evidence="11">The sequence shown here is derived from an EMBL/GenBank/DDBJ whole genome shotgun (WGS) entry which is preliminary data.</text>
</comment>